<comment type="caution">
    <text evidence="9">The sequence shown here is derived from an EMBL/GenBank/DDBJ whole genome shotgun (WGS) entry which is preliminary data.</text>
</comment>
<accession>A0A397F6I5</accession>
<dbReference type="Proteomes" id="UP000266196">
    <property type="component" value="Unassembled WGS sequence"/>
</dbReference>
<dbReference type="SUPFAM" id="SSF48403">
    <property type="entry name" value="Ankyrin repeat"/>
    <property type="match status" value="1"/>
</dbReference>
<evidence type="ECO:0000313" key="14">
    <source>
        <dbReference type="Proteomes" id="UP000266643"/>
    </source>
</evidence>
<dbReference type="Proteomes" id="UP000265427">
    <property type="component" value="Unassembled WGS sequence"/>
</dbReference>
<evidence type="ECO:0000313" key="8">
    <source>
        <dbReference type="EMBL" id="RHY43023.1"/>
    </source>
</evidence>
<keyword evidence="2 3" id="KW-0040">ANK repeat</keyword>
<dbReference type="PANTHER" id="PTHR24126">
    <property type="entry name" value="ANKYRIN REPEAT, PH AND SEC7 DOMAIN CONTAINING PROTEIN SECG-RELATED"/>
    <property type="match status" value="1"/>
</dbReference>
<dbReference type="EMBL" id="QUTC01008718">
    <property type="protein sequence ID" value="RHY43023.1"/>
    <property type="molecule type" value="Genomic_DNA"/>
</dbReference>
<dbReference type="Proteomes" id="UP000266643">
    <property type="component" value="Unassembled WGS sequence"/>
</dbReference>
<evidence type="ECO:0000313" key="13">
    <source>
        <dbReference type="Proteomes" id="UP000266239"/>
    </source>
</evidence>
<evidence type="ECO:0000313" key="9">
    <source>
        <dbReference type="EMBL" id="RHZ17146.1"/>
    </source>
</evidence>
<evidence type="ECO:0000313" key="12">
    <source>
        <dbReference type="Proteomes" id="UP000266196"/>
    </source>
</evidence>
<evidence type="ECO:0000313" key="11">
    <source>
        <dbReference type="Proteomes" id="UP000265716"/>
    </source>
</evidence>
<dbReference type="VEuPathDB" id="FungiDB:H257_13996"/>
<dbReference type="InterPro" id="IPR036770">
    <property type="entry name" value="Ankyrin_rpt-contain_sf"/>
</dbReference>
<evidence type="ECO:0000256" key="3">
    <source>
        <dbReference type="PROSITE-ProRule" id="PRU00023"/>
    </source>
</evidence>
<proteinExistence type="predicted"/>
<dbReference type="EMBL" id="QUSZ01004936">
    <property type="protein sequence ID" value="RHY11984.1"/>
    <property type="molecule type" value="Genomic_DNA"/>
</dbReference>
<evidence type="ECO:0000313" key="6">
    <source>
        <dbReference type="EMBL" id="RHY35720.1"/>
    </source>
</evidence>
<dbReference type="EMBL" id="QUTD01011854">
    <property type="protein sequence ID" value="RHY39121.1"/>
    <property type="molecule type" value="Genomic_DNA"/>
</dbReference>
<dbReference type="AlphaFoldDB" id="A0A397F6I5"/>
<dbReference type="PROSITE" id="PS50088">
    <property type="entry name" value="ANK_REPEAT"/>
    <property type="match status" value="2"/>
</dbReference>
<dbReference type="PROSITE" id="PS50297">
    <property type="entry name" value="ANK_REP_REGION"/>
    <property type="match status" value="1"/>
</dbReference>
<evidence type="ECO:0000313" key="4">
    <source>
        <dbReference type="EMBL" id="RHY05002.1"/>
    </source>
</evidence>
<evidence type="ECO:0000313" key="10">
    <source>
        <dbReference type="Proteomes" id="UP000265427"/>
    </source>
</evidence>
<dbReference type="Proteomes" id="UP000266239">
    <property type="component" value="Unassembled WGS sequence"/>
</dbReference>
<reference evidence="10 11" key="1">
    <citation type="submission" date="2018-08" db="EMBL/GenBank/DDBJ databases">
        <title>Aphanomyces genome sequencing and annotation.</title>
        <authorList>
            <person name="Minardi D."/>
            <person name="Oidtmann B."/>
            <person name="Van Der Giezen M."/>
            <person name="Studholme D.J."/>
        </authorList>
    </citation>
    <scope>NUCLEOTIDE SEQUENCE [LARGE SCALE GENOMIC DNA]</scope>
    <source>
        <strain evidence="9 12">197901</strain>
        <strain evidence="7 14">D2</strain>
        <strain evidence="5 10">Kv</strain>
        <strain evidence="8 11">SA</strain>
        <strain evidence="6 15">Si</strain>
        <strain evidence="4 13">Yx</strain>
    </source>
</reference>
<name>A0A397F6I5_APHAT</name>
<dbReference type="EMBL" id="QUTE01009760">
    <property type="protein sequence ID" value="RHZ17146.1"/>
    <property type="molecule type" value="Genomic_DNA"/>
</dbReference>
<dbReference type="Pfam" id="PF12796">
    <property type="entry name" value="Ank_2"/>
    <property type="match status" value="1"/>
</dbReference>
<dbReference type="Proteomes" id="UP000283543">
    <property type="component" value="Unassembled WGS sequence"/>
</dbReference>
<dbReference type="SMART" id="SM00248">
    <property type="entry name" value="ANK"/>
    <property type="match status" value="3"/>
</dbReference>
<protein>
    <submittedName>
        <fullName evidence="9">Uncharacterized protein</fullName>
    </submittedName>
</protein>
<organism evidence="9 12">
    <name type="scientific">Aphanomyces astaci</name>
    <name type="common">Crayfish plague agent</name>
    <dbReference type="NCBI Taxonomy" id="112090"/>
    <lineage>
        <taxon>Eukaryota</taxon>
        <taxon>Sar</taxon>
        <taxon>Stramenopiles</taxon>
        <taxon>Oomycota</taxon>
        <taxon>Saprolegniomycetes</taxon>
        <taxon>Saprolegniales</taxon>
        <taxon>Verrucalvaceae</taxon>
        <taxon>Aphanomyces</taxon>
    </lineage>
</organism>
<gene>
    <name evidence="4" type="ORF">DYB25_005430</name>
    <name evidence="7" type="ORF">DYB30_005646</name>
    <name evidence="9" type="ORF">DYB31_002189</name>
    <name evidence="6" type="ORF">DYB34_003022</name>
    <name evidence="5" type="ORF">DYB36_005958</name>
    <name evidence="8" type="ORF">DYB38_003812</name>
</gene>
<dbReference type="InterPro" id="IPR002110">
    <property type="entry name" value="Ankyrin_rpt"/>
</dbReference>
<keyword evidence="1" id="KW-0677">Repeat</keyword>
<evidence type="ECO:0000256" key="2">
    <source>
        <dbReference type="ARBA" id="ARBA00023043"/>
    </source>
</evidence>
<dbReference type="Gene3D" id="1.25.40.20">
    <property type="entry name" value="Ankyrin repeat-containing domain"/>
    <property type="match status" value="1"/>
</dbReference>
<feature type="repeat" description="ANK" evidence="3">
    <location>
        <begin position="141"/>
        <end position="173"/>
    </location>
</feature>
<dbReference type="Proteomes" id="UP000265716">
    <property type="component" value="Unassembled WGS sequence"/>
</dbReference>
<evidence type="ECO:0000256" key="1">
    <source>
        <dbReference type="ARBA" id="ARBA00022737"/>
    </source>
</evidence>
<evidence type="ECO:0000313" key="15">
    <source>
        <dbReference type="Proteomes" id="UP000283543"/>
    </source>
</evidence>
<sequence>MGEYVKLVRQHRPPNRFRPRTHHESWFLRYTATRVGGDDADNVELHPWHSKLHLWQLASLQFTSLHEACLSQQVAATKEVLVNRRLLCSVDPLKQDSSGCTALHVSAKGGFIEGCVLLLDANSSNQPVDMIEALLLCADATGRTALHWSVRNKHAAVASYLLQSAALVGVVVELLQMSLHDVAQHTVELKTLKLLVPRPLSSPQLQSSTATSCDTVEPIASPLAIALVARSYDIADLLLQYGANITVR</sequence>
<evidence type="ECO:0000313" key="7">
    <source>
        <dbReference type="EMBL" id="RHY39121.1"/>
    </source>
</evidence>
<dbReference type="PANTHER" id="PTHR24126:SF14">
    <property type="entry name" value="ANK_REP_REGION DOMAIN-CONTAINING PROTEIN"/>
    <property type="match status" value="1"/>
</dbReference>
<feature type="repeat" description="ANK" evidence="3">
    <location>
        <begin position="221"/>
        <end position="248"/>
    </location>
</feature>
<evidence type="ECO:0000313" key="5">
    <source>
        <dbReference type="EMBL" id="RHY11984.1"/>
    </source>
</evidence>
<dbReference type="EMBL" id="QUTB01012285">
    <property type="protein sequence ID" value="RHY35720.1"/>
    <property type="molecule type" value="Genomic_DNA"/>
</dbReference>
<dbReference type="EMBL" id="QUTA01008037">
    <property type="protein sequence ID" value="RHY05002.1"/>
    <property type="molecule type" value="Genomic_DNA"/>
</dbReference>